<protein>
    <submittedName>
        <fullName evidence="1">Uncharacterized protein</fullName>
    </submittedName>
</protein>
<accession>A0ACC2VTQ2</accession>
<dbReference type="EMBL" id="JASBWT010000009">
    <property type="protein sequence ID" value="KAJ9101822.1"/>
    <property type="molecule type" value="Genomic_DNA"/>
</dbReference>
<dbReference type="Proteomes" id="UP001227268">
    <property type="component" value="Unassembled WGS sequence"/>
</dbReference>
<proteinExistence type="predicted"/>
<reference evidence="1" key="1">
    <citation type="submission" date="2023-04" db="EMBL/GenBank/DDBJ databases">
        <title>Draft Genome sequencing of Naganishia species isolated from polar environments using Oxford Nanopore Technology.</title>
        <authorList>
            <person name="Leo P."/>
            <person name="Venkateswaran K."/>
        </authorList>
    </citation>
    <scope>NUCLEOTIDE SEQUENCE</scope>
    <source>
        <strain evidence="1">MNA-CCFEE 5423</strain>
    </source>
</reference>
<organism evidence="1 2">
    <name type="scientific">Naganishia friedmannii</name>
    <dbReference type="NCBI Taxonomy" id="89922"/>
    <lineage>
        <taxon>Eukaryota</taxon>
        <taxon>Fungi</taxon>
        <taxon>Dikarya</taxon>
        <taxon>Basidiomycota</taxon>
        <taxon>Agaricomycotina</taxon>
        <taxon>Tremellomycetes</taxon>
        <taxon>Filobasidiales</taxon>
        <taxon>Filobasidiaceae</taxon>
        <taxon>Naganishia</taxon>
    </lineage>
</organism>
<gene>
    <name evidence="1" type="ORF">QFC21_003161</name>
</gene>
<keyword evidence="2" id="KW-1185">Reference proteome</keyword>
<comment type="caution">
    <text evidence="1">The sequence shown here is derived from an EMBL/GenBank/DDBJ whole genome shotgun (WGS) entry which is preliminary data.</text>
</comment>
<sequence length="370" mass="42054">MSFREIRDVKLTAEGAEASDSRLSDDLEGFLQLVPMPLQQADQKIINVLHSKFTFLAQSGLTEKETEFLLKRFQANNHVLSDERLKPIGHAIFSSWDPDNKVIEAMVKLMRPLKAGEQLTIPYIDALLPLQERQTFLQERYGFTCNCTLCKFQKSVSPAVLAQAGTANPEKLSELFTTFVEKHVDVLRVICPYSFISGFKPGEPYPKRSTQFLPGRVTLSKVGVDKLVCFQPDVIKELNLMFSESTENQSWIIARIQGEHILAIYGILYGWRFPLVGLHCLELAKVAFNLHLQWGEKPPQYILRFKSPWARYLQEAGIYTTWARDSLWCSTSRNGPRSAGSNQSLAEEILEMEKRCAAEWVTQGGDSRDM</sequence>
<evidence type="ECO:0000313" key="1">
    <source>
        <dbReference type="EMBL" id="KAJ9101822.1"/>
    </source>
</evidence>
<evidence type="ECO:0000313" key="2">
    <source>
        <dbReference type="Proteomes" id="UP001227268"/>
    </source>
</evidence>
<name>A0ACC2VTQ2_9TREE</name>